<feature type="region of interest" description="Disordered" evidence="1">
    <location>
        <begin position="725"/>
        <end position="766"/>
    </location>
</feature>
<feature type="compositionally biased region" description="Low complexity" evidence="1">
    <location>
        <begin position="302"/>
        <end position="327"/>
    </location>
</feature>
<dbReference type="Proteomes" id="UP001219525">
    <property type="component" value="Unassembled WGS sequence"/>
</dbReference>
<evidence type="ECO:0000256" key="1">
    <source>
        <dbReference type="SAM" id="MobiDB-lite"/>
    </source>
</evidence>
<sequence length="862" mass="96094">MPPMPSLDHENHCPSCYQYLPIKFAVSGRTAVVIESFPACLRPPPSAAQAARPQIRSQSEGPTLPHAWLGTHNIRLLVVTLEAPCWTTPLLVQEFSTTPNDSFLLLLRDNCVSHPPTPLQNLVFAIAGVWAPIDAALRVVWARGRIGARGMPQSWRLHGDGEGNRDGADKMERVQEGDVRGWREWALAMECRPTKCAQPSHGRKFPKTSGHGVRAPSSTLKDGQLLVWRVEHGTQSGTHYDSSIKYNEPKRVVIESFPACLRPPPSAAQAARPHYIACGPRCKYFHSFPRRNTPPTVPHDAPPANWRPPSSSAPARSTPSSSVSTASRTDHCQHNPCGRKAAPACVNHRCKTHCIVDNGGCVLPGHQQQRLTSRQQQKHRHVPASTPRSPPASSRLSPDTWLPGLSPIREDLYNRSFPTINLPIDPLEQRLRHDAAEEAARDRAQDAELRSLLDDLPPLTDEERANQEAADLALALAQSKHIFEAERLSRPASHATSLRPIYSVVLGCRVYAPEDDNTNVSFVDAPNRRFTLVFWSPGSDSPSIKCLQDLPRWPLWAMTDSPHLITRLGIEVDMLELYDTRIRLWKEIEISFTHKLTDSTYVRTLLDELADLLTLWIPGTPCPKLKELVDTLMAKPVHLRDNLPGDRHSIRQKMKVKQEAVDVIDISESPEKVLKKPKRKALDTIEVTDSDDDDDTFPSPISLLKVHSKRPKLTIDIPKAAAALDSMSSQSCTSQESSLWPHSRSSTPATTPFTPTAHSRSSTPSIHAPSAIDLSLKFPKGLTVKEVTDGFKRMVSPELQKLPMAQRFVIVYKRPWVKQTYLDAVARWERANETERQQALAAADDSPLGTWTTWARGFPLRK</sequence>
<feature type="compositionally biased region" description="Low complexity" evidence="1">
    <location>
        <begin position="747"/>
        <end position="757"/>
    </location>
</feature>
<proteinExistence type="predicted"/>
<comment type="caution">
    <text evidence="2">The sequence shown here is derived from an EMBL/GenBank/DDBJ whole genome shotgun (WGS) entry which is preliminary data.</text>
</comment>
<evidence type="ECO:0000313" key="3">
    <source>
        <dbReference type="Proteomes" id="UP001219525"/>
    </source>
</evidence>
<organism evidence="2 3">
    <name type="scientific">Mycena pura</name>
    <dbReference type="NCBI Taxonomy" id="153505"/>
    <lineage>
        <taxon>Eukaryota</taxon>
        <taxon>Fungi</taxon>
        <taxon>Dikarya</taxon>
        <taxon>Basidiomycota</taxon>
        <taxon>Agaricomycotina</taxon>
        <taxon>Agaricomycetes</taxon>
        <taxon>Agaricomycetidae</taxon>
        <taxon>Agaricales</taxon>
        <taxon>Marasmiineae</taxon>
        <taxon>Mycenaceae</taxon>
        <taxon>Mycena</taxon>
    </lineage>
</organism>
<feature type="region of interest" description="Disordered" evidence="1">
    <location>
        <begin position="293"/>
        <end position="334"/>
    </location>
</feature>
<reference evidence="2" key="1">
    <citation type="submission" date="2023-03" db="EMBL/GenBank/DDBJ databases">
        <title>Massive genome expansion in bonnet fungi (Mycena s.s.) driven by repeated elements and novel gene families across ecological guilds.</title>
        <authorList>
            <consortium name="Lawrence Berkeley National Laboratory"/>
            <person name="Harder C.B."/>
            <person name="Miyauchi S."/>
            <person name="Viragh M."/>
            <person name="Kuo A."/>
            <person name="Thoen E."/>
            <person name="Andreopoulos B."/>
            <person name="Lu D."/>
            <person name="Skrede I."/>
            <person name="Drula E."/>
            <person name="Henrissat B."/>
            <person name="Morin E."/>
            <person name="Kohler A."/>
            <person name="Barry K."/>
            <person name="LaButti K."/>
            <person name="Morin E."/>
            <person name="Salamov A."/>
            <person name="Lipzen A."/>
            <person name="Mereny Z."/>
            <person name="Hegedus B."/>
            <person name="Baldrian P."/>
            <person name="Stursova M."/>
            <person name="Weitz H."/>
            <person name="Taylor A."/>
            <person name="Grigoriev I.V."/>
            <person name="Nagy L.G."/>
            <person name="Martin F."/>
            <person name="Kauserud H."/>
        </authorList>
    </citation>
    <scope>NUCLEOTIDE SEQUENCE</scope>
    <source>
        <strain evidence="2">9144</strain>
    </source>
</reference>
<evidence type="ECO:0000313" key="2">
    <source>
        <dbReference type="EMBL" id="KAJ7195627.1"/>
    </source>
</evidence>
<feature type="compositionally biased region" description="Low complexity" evidence="1">
    <location>
        <begin position="383"/>
        <end position="398"/>
    </location>
</feature>
<name>A0AAD6UV44_9AGAR</name>
<feature type="compositionally biased region" description="Low complexity" evidence="1">
    <location>
        <begin position="726"/>
        <end position="738"/>
    </location>
</feature>
<dbReference type="EMBL" id="JARJCW010000089">
    <property type="protein sequence ID" value="KAJ7195627.1"/>
    <property type="molecule type" value="Genomic_DNA"/>
</dbReference>
<feature type="region of interest" description="Disordered" evidence="1">
    <location>
        <begin position="368"/>
        <end position="400"/>
    </location>
</feature>
<feature type="region of interest" description="Disordered" evidence="1">
    <location>
        <begin position="198"/>
        <end position="218"/>
    </location>
</feature>
<gene>
    <name evidence="2" type="ORF">GGX14DRAFT_575415</name>
</gene>
<keyword evidence="3" id="KW-1185">Reference proteome</keyword>
<protein>
    <submittedName>
        <fullName evidence="2">Uncharacterized protein</fullName>
    </submittedName>
</protein>
<accession>A0AAD6UV44</accession>
<dbReference type="AlphaFoldDB" id="A0AAD6UV44"/>